<protein>
    <submittedName>
        <fullName evidence="2">Uncharacterized protein</fullName>
    </submittedName>
</protein>
<evidence type="ECO:0000256" key="1">
    <source>
        <dbReference type="SAM" id="MobiDB-lite"/>
    </source>
</evidence>
<evidence type="ECO:0000313" key="3">
    <source>
        <dbReference type="Proteomes" id="UP000178869"/>
    </source>
</evidence>
<proteinExistence type="predicted"/>
<dbReference type="Proteomes" id="UP000178869">
    <property type="component" value="Unassembled WGS sequence"/>
</dbReference>
<evidence type="ECO:0000313" key="2">
    <source>
        <dbReference type="EMBL" id="OHA45967.1"/>
    </source>
</evidence>
<gene>
    <name evidence="2" type="ORF">A2828_00905</name>
</gene>
<feature type="region of interest" description="Disordered" evidence="1">
    <location>
        <begin position="1"/>
        <end position="25"/>
    </location>
</feature>
<organism evidence="2 3">
    <name type="scientific">Candidatus Terrybacteria bacterium RIFCSPHIGHO2_01_FULL_43_35</name>
    <dbReference type="NCBI Taxonomy" id="1802361"/>
    <lineage>
        <taxon>Bacteria</taxon>
        <taxon>Candidatus Terryibacteriota</taxon>
    </lineage>
</organism>
<name>A0A1G2PC93_9BACT</name>
<feature type="compositionally biased region" description="Basic and acidic residues" evidence="1">
    <location>
        <begin position="1"/>
        <end position="11"/>
    </location>
</feature>
<comment type="caution">
    <text evidence="2">The sequence shown here is derived from an EMBL/GenBank/DDBJ whole genome shotgun (WGS) entry which is preliminary data.</text>
</comment>
<sequence>MPEKSHERENTEGTPNPEESDKEKRVDAMVKGISDAIERWRLDHIGISDESEYAEIGPEDVNDPELQKKIREIISRDGV</sequence>
<dbReference type="AlphaFoldDB" id="A0A1G2PC93"/>
<reference evidence="2 3" key="1">
    <citation type="journal article" date="2016" name="Nat. Commun.">
        <title>Thousands of microbial genomes shed light on interconnected biogeochemical processes in an aquifer system.</title>
        <authorList>
            <person name="Anantharaman K."/>
            <person name="Brown C.T."/>
            <person name="Hug L.A."/>
            <person name="Sharon I."/>
            <person name="Castelle C.J."/>
            <person name="Probst A.J."/>
            <person name="Thomas B.C."/>
            <person name="Singh A."/>
            <person name="Wilkins M.J."/>
            <person name="Karaoz U."/>
            <person name="Brodie E.L."/>
            <person name="Williams K.H."/>
            <person name="Hubbard S.S."/>
            <person name="Banfield J.F."/>
        </authorList>
    </citation>
    <scope>NUCLEOTIDE SEQUENCE [LARGE SCALE GENOMIC DNA]</scope>
</reference>
<dbReference type="EMBL" id="MHSR01000024">
    <property type="protein sequence ID" value="OHA45967.1"/>
    <property type="molecule type" value="Genomic_DNA"/>
</dbReference>
<accession>A0A1G2PC93</accession>